<gene>
    <name evidence="9" type="ORF">EPL05_04060</name>
</gene>
<keyword evidence="6" id="KW-1133">Transmembrane helix</keyword>
<dbReference type="InterPro" id="IPR036097">
    <property type="entry name" value="HisK_dim/P_sf"/>
</dbReference>
<dbReference type="RefSeq" id="WP_128532357.1">
    <property type="nucleotide sequence ID" value="NZ_SBIW01000002.1"/>
</dbReference>
<dbReference type="InterPro" id="IPR005467">
    <property type="entry name" value="His_kinase_dom"/>
</dbReference>
<keyword evidence="3 5" id="KW-0597">Phosphoprotein</keyword>
<dbReference type="PRINTS" id="PR00344">
    <property type="entry name" value="BCTRLSENSOR"/>
</dbReference>
<name>A0A444MSG5_9SPHI</name>
<protein>
    <recommendedName>
        <fullName evidence="2">histidine kinase</fullName>
        <ecNumber evidence="2">2.7.13.3</ecNumber>
    </recommendedName>
</protein>
<dbReference type="Pfam" id="PF00072">
    <property type="entry name" value="Response_reg"/>
    <property type="match status" value="1"/>
</dbReference>
<evidence type="ECO:0000256" key="2">
    <source>
        <dbReference type="ARBA" id="ARBA00012438"/>
    </source>
</evidence>
<dbReference type="Gene3D" id="3.40.50.2300">
    <property type="match status" value="1"/>
</dbReference>
<evidence type="ECO:0000256" key="3">
    <source>
        <dbReference type="ARBA" id="ARBA00022553"/>
    </source>
</evidence>
<accession>A0A444MSG5</accession>
<feature type="modified residue" description="4-aspartylphosphate" evidence="5">
    <location>
        <position position="648"/>
    </location>
</feature>
<keyword evidence="6" id="KW-0472">Membrane</keyword>
<keyword evidence="10" id="KW-1185">Reference proteome</keyword>
<dbReference type="FunFam" id="3.30.565.10:FF:000010">
    <property type="entry name" value="Sensor histidine kinase RcsC"/>
    <property type="match status" value="1"/>
</dbReference>
<dbReference type="SMART" id="SM00387">
    <property type="entry name" value="HATPase_c"/>
    <property type="match status" value="1"/>
</dbReference>
<dbReference type="SUPFAM" id="SSF55874">
    <property type="entry name" value="ATPase domain of HSP90 chaperone/DNA topoisomerase II/histidine kinase"/>
    <property type="match status" value="1"/>
</dbReference>
<dbReference type="InterPro" id="IPR004358">
    <property type="entry name" value="Sig_transdc_His_kin-like_C"/>
</dbReference>
<dbReference type="OrthoDB" id="9811889at2"/>
<dbReference type="CDD" id="cd00082">
    <property type="entry name" value="HisKA"/>
    <property type="match status" value="1"/>
</dbReference>
<dbReference type="PROSITE" id="PS50110">
    <property type="entry name" value="RESPONSE_REGULATORY"/>
    <property type="match status" value="1"/>
</dbReference>
<evidence type="ECO:0000256" key="6">
    <source>
        <dbReference type="SAM" id="Phobius"/>
    </source>
</evidence>
<dbReference type="Gene3D" id="1.10.287.130">
    <property type="match status" value="1"/>
</dbReference>
<feature type="domain" description="Histidine kinase" evidence="7">
    <location>
        <begin position="351"/>
        <end position="574"/>
    </location>
</feature>
<dbReference type="SUPFAM" id="SSF52172">
    <property type="entry name" value="CheY-like"/>
    <property type="match status" value="1"/>
</dbReference>
<dbReference type="EMBL" id="SBIW01000002">
    <property type="protein sequence ID" value="RWY55558.1"/>
    <property type="molecule type" value="Genomic_DNA"/>
</dbReference>
<evidence type="ECO:0000256" key="1">
    <source>
        <dbReference type="ARBA" id="ARBA00000085"/>
    </source>
</evidence>
<dbReference type="SMART" id="SM00388">
    <property type="entry name" value="HisKA"/>
    <property type="match status" value="1"/>
</dbReference>
<dbReference type="PANTHER" id="PTHR45339">
    <property type="entry name" value="HYBRID SIGNAL TRANSDUCTION HISTIDINE KINASE J"/>
    <property type="match status" value="1"/>
</dbReference>
<dbReference type="PANTHER" id="PTHR45339:SF1">
    <property type="entry name" value="HYBRID SIGNAL TRANSDUCTION HISTIDINE KINASE J"/>
    <property type="match status" value="1"/>
</dbReference>
<proteinExistence type="predicted"/>
<dbReference type="Proteomes" id="UP000286701">
    <property type="component" value="Unassembled WGS sequence"/>
</dbReference>
<dbReference type="InterPro" id="IPR001789">
    <property type="entry name" value="Sig_transdc_resp-reg_receiver"/>
</dbReference>
<dbReference type="Pfam" id="PF02518">
    <property type="entry name" value="HATPase_c"/>
    <property type="match status" value="1"/>
</dbReference>
<dbReference type="GO" id="GO:0000155">
    <property type="term" value="F:phosphorelay sensor kinase activity"/>
    <property type="evidence" value="ECO:0007669"/>
    <property type="project" value="InterPro"/>
</dbReference>
<dbReference type="InterPro" id="IPR036890">
    <property type="entry name" value="HATPase_C_sf"/>
</dbReference>
<dbReference type="AlphaFoldDB" id="A0A444MSG5"/>
<dbReference type="Gene3D" id="3.30.565.10">
    <property type="entry name" value="Histidine kinase-like ATPase, C-terminal domain"/>
    <property type="match status" value="1"/>
</dbReference>
<organism evidence="9 10">
    <name type="scientific">Mucilaginibacter gilvus</name>
    <dbReference type="NCBI Taxonomy" id="2305909"/>
    <lineage>
        <taxon>Bacteria</taxon>
        <taxon>Pseudomonadati</taxon>
        <taxon>Bacteroidota</taxon>
        <taxon>Sphingobacteriia</taxon>
        <taxon>Sphingobacteriales</taxon>
        <taxon>Sphingobacteriaceae</taxon>
        <taxon>Mucilaginibacter</taxon>
    </lineage>
</organism>
<comment type="catalytic activity">
    <reaction evidence="1">
        <text>ATP + protein L-histidine = ADP + protein N-phospho-L-histidine.</text>
        <dbReference type="EC" id="2.7.13.3"/>
    </reaction>
</comment>
<feature type="transmembrane region" description="Helical" evidence="6">
    <location>
        <begin position="12"/>
        <end position="32"/>
    </location>
</feature>
<dbReference type="CDD" id="cd17546">
    <property type="entry name" value="REC_hyHK_CKI1_RcsC-like"/>
    <property type="match status" value="1"/>
</dbReference>
<dbReference type="InterPro" id="IPR011006">
    <property type="entry name" value="CheY-like_superfamily"/>
</dbReference>
<evidence type="ECO:0000259" key="8">
    <source>
        <dbReference type="PROSITE" id="PS50110"/>
    </source>
</evidence>
<dbReference type="InterPro" id="IPR003661">
    <property type="entry name" value="HisK_dim/P_dom"/>
</dbReference>
<dbReference type="SMART" id="SM00448">
    <property type="entry name" value="REC"/>
    <property type="match status" value="1"/>
</dbReference>
<evidence type="ECO:0000256" key="4">
    <source>
        <dbReference type="ARBA" id="ARBA00023012"/>
    </source>
</evidence>
<sequence length="726" mass="81542">MIAGVKKIPLLRYGLIVLLIVVLFGSAFYLYLHYNKAEKIRSSFQQMINARENSTLIDSCIVELYSADNSSRMYALTSKKAYFTQFSTQIKNVHNIIDTINRNNKSTASLAQDAELGNLISQKSLKTDSYIKLMTLTDSLLKSARKLNRALKDADNKYLQQPVVSRVITEVHIDTIKPLPKLVATPATQKNFFKRLFGKKQKAAEAKLPPLLVQRTTDTTITTMTPTPKVARVYNNYYSKLYEANNKLRKNELEMLEINNRLISQIIGSLKKYKVAEQQYIAASKTEVKSNLSTVLYEFKRLSGLMFLILTVVVVVILYNIWKIFKNEKEMVVYTEMAENYAHSKSRFMANMSHEIRTPLNSIIGFSEQLTQSELTETQAEQTSAIRSSSKMLLDVVNEILDFSKYETGKMNFEVAPFKPYEAITDIATSMQVQAGKKGIELNYQLDFGSELCMQGDYFRLKQVVMNLLSNAIKFTPRGSVFINSFITDGRQPGFKVLNVHIRDTGLGIDKEHLPFIFDEFSQVSSAQKTTTTQGTGLGLAIVKKIVELQGGSIKVTSKVGTGSIFSFKLPMEVIGAEACQEQEAVIETNPRKLVAGKHVLVAEDNKLNVLLVSTILKKWNITFDVAYDGREALQLFEDHPYDIILTDIEMPEMGGIEFSQLVRANGNPQKASLPILALTANVLKEDRDKYLAVGMTGVVLKPFSERNLIDSIAAALPNRNMLVSS</sequence>
<dbReference type="SUPFAM" id="SSF47384">
    <property type="entry name" value="Homodimeric domain of signal transducing histidine kinase"/>
    <property type="match status" value="1"/>
</dbReference>
<keyword evidence="4" id="KW-0902">Two-component regulatory system</keyword>
<dbReference type="Pfam" id="PF00512">
    <property type="entry name" value="HisKA"/>
    <property type="match status" value="1"/>
</dbReference>
<feature type="transmembrane region" description="Helical" evidence="6">
    <location>
        <begin position="302"/>
        <end position="322"/>
    </location>
</feature>
<reference evidence="9 10" key="1">
    <citation type="submission" date="2019-01" db="EMBL/GenBank/DDBJ databases">
        <title>Mucilaginibacter antarcticum sp. nov., isolated from antarctic soil.</title>
        <authorList>
            <person name="Yan Y.-Q."/>
            <person name="Du Z.-J."/>
        </authorList>
    </citation>
    <scope>NUCLEOTIDE SEQUENCE [LARGE SCALE GENOMIC DNA]</scope>
    <source>
        <strain evidence="9 10">F01003</strain>
    </source>
</reference>
<keyword evidence="6" id="KW-0812">Transmembrane</keyword>
<evidence type="ECO:0000313" key="9">
    <source>
        <dbReference type="EMBL" id="RWY55558.1"/>
    </source>
</evidence>
<comment type="caution">
    <text evidence="9">The sequence shown here is derived from an EMBL/GenBank/DDBJ whole genome shotgun (WGS) entry which is preliminary data.</text>
</comment>
<evidence type="ECO:0000259" key="7">
    <source>
        <dbReference type="PROSITE" id="PS50109"/>
    </source>
</evidence>
<dbReference type="InterPro" id="IPR003594">
    <property type="entry name" value="HATPase_dom"/>
</dbReference>
<evidence type="ECO:0000313" key="10">
    <source>
        <dbReference type="Proteomes" id="UP000286701"/>
    </source>
</evidence>
<evidence type="ECO:0000256" key="5">
    <source>
        <dbReference type="PROSITE-ProRule" id="PRU00169"/>
    </source>
</evidence>
<dbReference type="PROSITE" id="PS50109">
    <property type="entry name" value="HIS_KIN"/>
    <property type="match status" value="1"/>
</dbReference>
<dbReference type="EC" id="2.7.13.3" evidence="2"/>
<feature type="domain" description="Response regulatory" evidence="8">
    <location>
        <begin position="599"/>
        <end position="717"/>
    </location>
</feature>